<proteinExistence type="predicted"/>
<dbReference type="PANTHER" id="PTHR36179:SF2">
    <property type="entry name" value="LUD DOMAIN-CONTAINING PROTEIN"/>
    <property type="match status" value="1"/>
</dbReference>
<sequence length="211" mass="22961">MGYKEENYQNLSKSLIKKLEKRNFEGYYCQTASEALELALSLIPEGASVTHGGSESIKEIGLLDAIKNGNYQYIDRSLAKTHQEKREVVAQGVLAHTFLTGTNAITMSGELVNIDGLSNRVALMCFGPEQVIVIAGINKVVANVDAAIYRAQNVAAPINAIRLNAKTPCYETGNCANCHSDDCMCVNIVTTRHSRIPGRIKVILVGQNLGY</sequence>
<dbReference type="InterPro" id="IPR009501">
    <property type="entry name" value="UCP020269"/>
</dbReference>
<dbReference type="PANTHER" id="PTHR36179">
    <property type="entry name" value="LUD_DOM DOMAIN-CONTAINING PROTEIN"/>
    <property type="match status" value="1"/>
</dbReference>
<gene>
    <name evidence="2" type="ORF">ACWI_11170</name>
    <name evidence="3" type="ORF">FXB42_14730</name>
</gene>
<dbReference type="InterPro" id="IPR003741">
    <property type="entry name" value="LUD_dom"/>
</dbReference>
<dbReference type="Proteomes" id="UP000176244">
    <property type="component" value="Unassembled WGS sequence"/>
</dbReference>
<reference evidence="2 4" key="1">
    <citation type="submission" date="2015-09" db="EMBL/GenBank/DDBJ databases">
        <title>Genome sequence of Acetobacterium wieringae DSM 1911.</title>
        <authorList>
            <person name="Poehlein A."/>
            <person name="Bengelsdorf F.R."/>
            <person name="Schiel-Bengelsdorf B."/>
            <person name="Duerre P."/>
            <person name="Daniel R."/>
        </authorList>
    </citation>
    <scope>NUCLEOTIDE SEQUENCE [LARGE SCALE GENOMIC DNA]</scope>
    <source>
        <strain evidence="2 4">DSM 1911</strain>
    </source>
</reference>
<organism evidence="2 4">
    <name type="scientific">Acetobacterium wieringae</name>
    <dbReference type="NCBI Taxonomy" id="52694"/>
    <lineage>
        <taxon>Bacteria</taxon>
        <taxon>Bacillati</taxon>
        <taxon>Bacillota</taxon>
        <taxon>Clostridia</taxon>
        <taxon>Eubacteriales</taxon>
        <taxon>Eubacteriaceae</taxon>
        <taxon>Acetobacterium</taxon>
    </lineage>
</organism>
<evidence type="ECO:0000313" key="5">
    <source>
        <dbReference type="Proteomes" id="UP000322619"/>
    </source>
</evidence>
<name>A0A1F2PJ67_9FIRM</name>
<dbReference type="AlphaFoldDB" id="A0A1F2PJ67"/>
<dbReference type="OrthoDB" id="9809147at2"/>
<reference evidence="3 5" key="2">
    <citation type="submission" date="2019-08" db="EMBL/GenBank/DDBJ databases">
        <title>Isolation and enrichment of carboxydotrophic bacteria from anaerobic sludge for the production of bio-based chemicals from syngas.</title>
        <authorList>
            <person name="Antares A.L."/>
            <person name="Moreira J."/>
            <person name="Diender M."/>
            <person name="Parshina S.N."/>
            <person name="Stams A.J.M."/>
            <person name="Alves M."/>
            <person name="Alves J.I."/>
            <person name="Sousa D.Z."/>
        </authorList>
    </citation>
    <scope>NUCLEOTIDE SEQUENCE [LARGE SCALE GENOMIC DNA]</scope>
    <source>
        <strain evidence="3 5">JM</strain>
    </source>
</reference>
<feature type="domain" description="LUD" evidence="1">
    <location>
        <begin position="15"/>
        <end position="205"/>
    </location>
</feature>
<dbReference type="EMBL" id="LKEU01000023">
    <property type="protein sequence ID" value="OFV71388.1"/>
    <property type="molecule type" value="Genomic_DNA"/>
</dbReference>
<accession>A0A1F2PJ67</accession>
<dbReference type="PIRSF" id="PIRSF020269">
    <property type="entry name" value="DUF1121"/>
    <property type="match status" value="1"/>
</dbReference>
<comment type="caution">
    <text evidence="2">The sequence shown here is derived from an EMBL/GenBank/DDBJ whole genome shotgun (WGS) entry which is preliminary data.</text>
</comment>
<evidence type="ECO:0000313" key="4">
    <source>
        <dbReference type="Proteomes" id="UP000176244"/>
    </source>
</evidence>
<protein>
    <submittedName>
        <fullName evidence="3">Lactate utilization protein</fullName>
    </submittedName>
</protein>
<evidence type="ECO:0000313" key="2">
    <source>
        <dbReference type="EMBL" id="OFV71388.1"/>
    </source>
</evidence>
<dbReference type="Pfam" id="PF02589">
    <property type="entry name" value="LUD_dom"/>
    <property type="match status" value="1"/>
</dbReference>
<dbReference type="EMBL" id="VSLA01000028">
    <property type="protein sequence ID" value="TYC83900.1"/>
    <property type="molecule type" value="Genomic_DNA"/>
</dbReference>
<dbReference type="RefSeq" id="WP_070370455.1">
    <property type="nucleotide sequence ID" value="NZ_CP097897.1"/>
</dbReference>
<dbReference type="STRING" id="52694.ACWI_11170"/>
<dbReference type="Proteomes" id="UP000322619">
    <property type="component" value="Unassembled WGS sequence"/>
</dbReference>
<evidence type="ECO:0000259" key="1">
    <source>
        <dbReference type="Pfam" id="PF02589"/>
    </source>
</evidence>
<evidence type="ECO:0000313" key="3">
    <source>
        <dbReference type="EMBL" id="TYC83900.1"/>
    </source>
</evidence>